<dbReference type="PANTHER" id="PTHR13068">
    <property type="entry name" value="CGI-12 PROTEIN-RELATED"/>
    <property type="match status" value="1"/>
</dbReference>
<keyword evidence="2" id="KW-0805">Transcription regulation</keyword>
<protein>
    <recommendedName>
        <fullName evidence="6">Transcription termination factor MTEF1, chloroplastic</fullName>
    </recommendedName>
</protein>
<dbReference type="Gene3D" id="1.25.70.10">
    <property type="entry name" value="Transcription termination factor 3, mitochondrial"/>
    <property type="match status" value="1"/>
</dbReference>
<sequence length="280" mass="32241">MLHSTNFHTLFCSISPLKNPNSSHSSSSPHPPHLLKFRTSHRENLRYLKTLGVISPEAKLHKYPSPETLSQILSTVNYLKSKGFSDPDFSRLAYLCPNLFSPNFSPNDVEPVFDFLATDLSASAEQSCGLLLKCPHILESDVEFCLKPTLVYLRKLGVENLNTPTTLNAHLLNTRVEKFEEKIRFLRRIGLTYEEAAKVCGRLPAIFGYSIVNNLGPKFEYLVREMKMGVEEVKGFPQYFAFSLEKRIVPRHLHLKERNVEVPLNRMLLWSDRRFYAKWK</sequence>
<keyword evidence="5" id="KW-1185">Reference proteome</keyword>
<keyword evidence="2" id="KW-0806">Transcription termination</keyword>
<proteinExistence type="inferred from homology"/>
<dbReference type="GO" id="GO:0003676">
    <property type="term" value="F:nucleic acid binding"/>
    <property type="evidence" value="ECO:0007669"/>
    <property type="project" value="InterPro"/>
</dbReference>
<comment type="caution">
    <text evidence="4">The sequence shown here is derived from an EMBL/GenBank/DDBJ whole genome shotgun (WGS) entry which is preliminary data.</text>
</comment>
<evidence type="ECO:0000256" key="1">
    <source>
        <dbReference type="ARBA" id="ARBA00007692"/>
    </source>
</evidence>
<evidence type="ECO:0000313" key="5">
    <source>
        <dbReference type="Proteomes" id="UP001187471"/>
    </source>
</evidence>
<name>A0AA88UUB1_9ASTE</name>
<accession>A0AA88UUB1</accession>
<dbReference type="InterPro" id="IPR038538">
    <property type="entry name" value="MTERF_sf"/>
</dbReference>
<reference evidence="4" key="1">
    <citation type="submission" date="2022-12" db="EMBL/GenBank/DDBJ databases">
        <title>Draft genome assemblies for two species of Escallonia (Escalloniales).</title>
        <authorList>
            <person name="Chanderbali A."/>
            <person name="Dervinis C."/>
            <person name="Anghel I."/>
            <person name="Soltis D."/>
            <person name="Soltis P."/>
            <person name="Zapata F."/>
        </authorList>
    </citation>
    <scope>NUCLEOTIDE SEQUENCE</scope>
    <source>
        <strain evidence="4">UCBG92.1500</strain>
        <tissue evidence="4">Leaf</tissue>
    </source>
</reference>
<evidence type="ECO:0000256" key="2">
    <source>
        <dbReference type="ARBA" id="ARBA00022472"/>
    </source>
</evidence>
<gene>
    <name evidence="4" type="ORF">RJ640_016422</name>
</gene>
<keyword evidence="2" id="KW-0804">Transcription</keyword>
<dbReference type="AlphaFoldDB" id="A0AA88UUB1"/>
<dbReference type="InterPro" id="IPR003690">
    <property type="entry name" value="MTERF"/>
</dbReference>
<dbReference type="Proteomes" id="UP001187471">
    <property type="component" value="Unassembled WGS sequence"/>
</dbReference>
<evidence type="ECO:0000256" key="3">
    <source>
        <dbReference type="ARBA" id="ARBA00022946"/>
    </source>
</evidence>
<evidence type="ECO:0000313" key="4">
    <source>
        <dbReference type="EMBL" id="KAK2988562.1"/>
    </source>
</evidence>
<dbReference type="Pfam" id="PF02536">
    <property type="entry name" value="mTERF"/>
    <property type="match status" value="1"/>
</dbReference>
<dbReference type="SMART" id="SM00733">
    <property type="entry name" value="Mterf"/>
    <property type="match status" value="5"/>
</dbReference>
<dbReference type="PANTHER" id="PTHR13068:SF139">
    <property type="entry name" value="TRANSCRIPTION TERMINATION FACTOR MTEF1, CHLOROPLASTIC"/>
    <property type="match status" value="1"/>
</dbReference>
<dbReference type="GO" id="GO:0006353">
    <property type="term" value="P:DNA-templated transcription termination"/>
    <property type="evidence" value="ECO:0007669"/>
    <property type="project" value="UniProtKB-KW"/>
</dbReference>
<comment type="similarity">
    <text evidence="1">Belongs to the mTERF family.</text>
</comment>
<evidence type="ECO:0008006" key="6">
    <source>
        <dbReference type="Google" id="ProtNLM"/>
    </source>
</evidence>
<dbReference type="EMBL" id="JAVXUO010000851">
    <property type="protein sequence ID" value="KAK2988562.1"/>
    <property type="molecule type" value="Genomic_DNA"/>
</dbReference>
<organism evidence="4 5">
    <name type="scientific">Escallonia rubra</name>
    <dbReference type="NCBI Taxonomy" id="112253"/>
    <lineage>
        <taxon>Eukaryota</taxon>
        <taxon>Viridiplantae</taxon>
        <taxon>Streptophyta</taxon>
        <taxon>Embryophyta</taxon>
        <taxon>Tracheophyta</taxon>
        <taxon>Spermatophyta</taxon>
        <taxon>Magnoliopsida</taxon>
        <taxon>eudicotyledons</taxon>
        <taxon>Gunneridae</taxon>
        <taxon>Pentapetalae</taxon>
        <taxon>asterids</taxon>
        <taxon>campanulids</taxon>
        <taxon>Escalloniales</taxon>
        <taxon>Escalloniaceae</taxon>
        <taxon>Escallonia</taxon>
    </lineage>
</organism>
<keyword evidence="3" id="KW-0809">Transit peptide</keyword>